<evidence type="ECO:0000256" key="10">
    <source>
        <dbReference type="ARBA" id="ARBA00023136"/>
    </source>
</evidence>
<feature type="domain" description="Ion transport" evidence="13">
    <location>
        <begin position="24"/>
        <end position="239"/>
    </location>
</feature>
<feature type="transmembrane region" description="Helical" evidence="12">
    <location>
        <begin position="86"/>
        <end position="106"/>
    </location>
</feature>
<evidence type="ECO:0000256" key="5">
    <source>
        <dbReference type="ARBA" id="ARBA00022826"/>
    </source>
</evidence>
<dbReference type="PANTHER" id="PTHR11537">
    <property type="entry name" value="VOLTAGE-GATED POTASSIUM CHANNEL"/>
    <property type="match status" value="1"/>
</dbReference>
<accession>A0A7C5DGG0</accession>
<evidence type="ECO:0000256" key="9">
    <source>
        <dbReference type="ARBA" id="ARBA00023065"/>
    </source>
</evidence>
<dbReference type="PRINTS" id="PR00169">
    <property type="entry name" value="KCHANNEL"/>
</dbReference>
<evidence type="ECO:0000256" key="7">
    <source>
        <dbReference type="ARBA" id="ARBA00022958"/>
    </source>
</evidence>
<keyword evidence="8 12" id="KW-1133">Transmembrane helix</keyword>
<keyword evidence="2" id="KW-0813">Transport</keyword>
<sequence>MTSGKNLRQRLHYIIFDYDTIPAKAFDLVLIVAILLSVTVVMLDTVRGIHTAYGEALYLLEWFFTILFTVEYLLRIYASDSGRRYIFSFYGIIDFLSILPTYFSIFVPGTQYLLVIRFFRVLRIFRLLKLVKFVKEAEFVKASLIASSRKIVFFLFFVLVTVSIIGALMYMIEGEESGFTSIPKGVYWAIVTITTVGYGDIYPQTVLGRTLASLLMIVGYSIIAVPTGIVSAEMAVMNEKIESELSSPCESCCSTTEHDEDASFCKICGKPLT</sequence>
<dbReference type="Pfam" id="PF00520">
    <property type="entry name" value="Ion_trans"/>
    <property type="match status" value="1"/>
</dbReference>
<keyword evidence="11" id="KW-0407">Ion channel</keyword>
<dbReference type="EMBL" id="DRSQ01000105">
    <property type="protein sequence ID" value="HHE31990.1"/>
    <property type="molecule type" value="Genomic_DNA"/>
</dbReference>
<protein>
    <submittedName>
        <fullName evidence="14">Ion transporter</fullName>
    </submittedName>
</protein>
<evidence type="ECO:0000256" key="1">
    <source>
        <dbReference type="ARBA" id="ARBA00004141"/>
    </source>
</evidence>
<dbReference type="Gene3D" id="1.20.120.350">
    <property type="entry name" value="Voltage-gated potassium channels. Chain C"/>
    <property type="match status" value="1"/>
</dbReference>
<keyword evidence="10 12" id="KW-0472">Membrane</keyword>
<organism evidence="14">
    <name type="scientific">Chlorobaculum parvum</name>
    <dbReference type="NCBI Taxonomy" id="274539"/>
    <lineage>
        <taxon>Bacteria</taxon>
        <taxon>Pseudomonadati</taxon>
        <taxon>Chlorobiota</taxon>
        <taxon>Chlorobiia</taxon>
        <taxon>Chlorobiales</taxon>
        <taxon>Chlorobiaceae</taxon>
        <taxon>Chlorobaculum</taxon>
    </lineage>
</organism>
<evidence type="ECO:0000256" key="4">
    <source>
        <dbReference type="ARBA" id="ARBA00022692"/>
    </source>
</evidence>
<keyword evidence="9" id="KW-0406">Ion transport</keyword>
<dbReference type="GO" id="GO:0001508">
    <property type="term" value="P:action potential"/>
    <property type="evidence" value="ECO:0007669"/>
    <property type="project" value="TreeGrafter"/>
</dbReference>
<evidence type="ECO:0000259" key="13">
    <source>
        <dbReference type="Pfam" id="PF00520"/>
    </source>
</evidence>
<feature type="transmembrane region" description="Helical" evidence="12">
    <location>
        <begin position="151"/>
        <end position="172"/>
    </location>
</feature>
<evidence type="ECO:0000256" key="3">
    <source>
        <dbReference type="ARBA" id="ARBA00022538"/>
    </source>
</evidence>
<evidence type="ECO:0000256" key="6">
    <source>
        <dbReference type="ARBA" id="ARBA00022882"/>
    </source>
</evidence>
<dbReference type="AlphaFoldDB" id="A0A7C5DGG0"/>
<reference evidence="14" key="1">
    <citation type="journal article" date="2020" name="mSystems">
        <title>Genome- and Community-Level Interaction Insights into Carbon Utilization and Element Cycling Functions of Hydrothermarchaeota in Hydrothermal Sediment.</title>
        <authorList>
            <person name="Zhou Z."/>
            <person name="Liu Y."/>
            <person name="Xu W."/>
            <person name="Pan J."/>
            <person name="Luo Z.H."/>
            <person name="Li M."/>
        </authorList>
    </citation>
    <scope>NUCLEOTIDE SEQUENCE [LARGE SCALE GENOMIC DNA]</scope>
    <source>
        <strain evidence="14">HyVt-633</strain>
    </source>
</reference>
<feature type="transmembrane region" description="Helical" evidence="12">
    <location>
        <begin position="211"/>
        <end position="232"/>
    </location>
</feature>
<evidence type="ECO:0000313" key="14">
    <source>
        <dbReference type="EMBL" id="HHE31990.1"/>
    </source>
</evidence>
<dbReference type="InterPro" id="IPR028325">
    <property type="entry name" value="VG_K_chnl"/>
</dbReference>
<dbReference type="GO" id="GO:0008076">
    <property type="term" value="C:voltage-gated potassium channel complex"/>
    <property type="evidence" value="ECO:0007669"/>
    <property type="project" value="InterPro"/>
</dbReference>
<dbReference type="InterPro" id="IPR005821">
    <property type="entry name" value="Ion_trans_dom"/>
</dbReference>
<proteinExistence type="predicted"/>
<dbReference type="Proteomes" id="UP000886058">
    <property type="component" value="Unassembled WGS sequence"/>
</dbReference>
<keyword evidence="5" id="KW-0631">Potassium channel</keyword>
<feature type="transmembrane region" description="Helical" evidence="12">
    <location>
        <begin position="21"/>
        <end position="43"/>
    </location>
</feature>
<comment type="subcellular location">
    <subcellularLocation>
        <location evidence="1">Membrane</location>
        <topology evidence="1">Multi-pass membrane protein</topology>
    </subcellularLocation>
</comment>
<keyword evidence="7" id="KW-0630">Potassium</keyword>
<dbReference type="Gene3D" id="1.10.287.70">
    <property type="match status" value="1"/>
</dbReference>
<evidence type="ECO:0000256" key="8">
    <source>
        <dbReference type="ARBA" id="ARBA00022989"/>
    </source>
</evidence>
<keyword evidence="4 12" id="KW-0812">Transmembrane</keyword>
<evidence type="ECO:0000256" key="12">
    <source>
        <dbReference type="SAM" id="Phobius"/>
    </source>
</evidence>
<evidence type="ECO:0000256" key="2">
    <source>
        <dbReference type="ARBA" id="ARBA00022448"/>
    </source>
</evidence>
<keyword evidence="6" id="KW-0851">Voltage-gated channel</keyword>
<feature type="transmembrane region" description="Helical" evidence="12">
    <location>
        <begin position="55"/>
        <end position="74"/>
    </location>
</feature>
<name>A0A7C5DGG0_9CHLB</name>
<dbReference type="SUPFAM" id="SSF81324">
    <property type="entry name" value="Voltage-gated potassium channels"/>
    <property type="match status" value="1"/>
</dbReference>
<comment type="caution">
    <text evidence="14">The sequence shown here is derived from an EMBL/GenBank/DDBJ whole genome shotgun (WGS) entry which is preliminary data.</text>
</comment>
<dbReference type="InterPro" id="IPR027359">
    <property type="entry name" value="Volt_channel_dom_sf"/>
</dbReference>
<gene>
    <name evidence="14" type="ORF">ENL07_05030</name>
</gene>
<evidence type="ECO:0000256" key="11">
    <source>
        <dbReference type="ARBA" id="ARBA00023303"/>
    </source>
</evidence>
<keyword evidence="3" id="KW-0633">Potassium transport</keyword>
<dbReference type="PANTHER" id="PTHR11537:SF254">
    <property type="entry name" value="POTASSIUM VOLTAGE-GATED CHANNEL PROTEIN SHAB"/>
    <property type="match status" value="1"/>
</dbReference>
<dbReference type="GO" id="GO:0005249">
    <property type="term" value="F:voltage-gated potassium channel activity"/>
    <property type="evidence" value="ECO:0007669"/>
    <property type="project" value="InterPro"/>
</dbReference>